<accession>A0A2R4XP14</accession>
<evidence type="ECO:0000256" key="1">
    <source>
        <dbReference type="ARBA" id="ARBA00009477"/>
    </source>
</evidence>
<sequence>MKTSNRILASVVLLGAGLAAGYYSPVWLPMIGLSGPAATSGVAASSPAPAAPARAAPAVPVEIAVVEEVSFPRGLSAIGNLRSAESIVISAEISGRIAKINFEEGQPVSQGDVLVELDDSVPRAELAQAEANLALAQSRFDRSQRLQTAGFVSKEAREDASIALQLQQAAIELAKARLDKTRIVAPFDGVVGLRKVSIGEYLSPGQDIAPLESIEVLKADFRLPERYVSDIQVGQTLEINVDALPQRQFLGEVYAVSPLVEAGGRSVMVRANVDNQDGLLFPGMFARVQLITQAGDAIVVPETALSPSGQRQFVYRVTDSIAEQVPVEIGERRGGLVEIVAGLQAGDQVTVSGLQRIRDGATVNILGEPRTASQVATDAAEKAASVGGTAS</sequence>
<comment type="similarity">
    <text evidence="1">Belongs to the membrane fusion protein (MFP) (TC 8.A.1) family.</text>
</comment>
<evidence type="ECO:0000259" key="5">
    <source>
        <dbReference type="Pfam" id="PF25989"/>
    </source>
</evidence>
<dbReference type="Pfam" id="PF25989">
    <property type="entry name" value="YknX_C"/>
    <property type="match status" value="1"/>
</dbReference>
<dbReference type="Gene3D" id="2.40.30.170">
    <property type="match status" value="1"/>
</dbReference>
<dbReference type="Gene3D" id="2.40.50.100">
    <property type="match status" value="1"/>
</dbReference>
<protein>
    <submittedName>
        <fullName evidence="6">Efflux transporter periplasmic adaptor subunit</fullName>
    </submittedName>
</protein>
<evidence type="ECO:0000259" key="2">
    <source>
        <dbReference type="Pfam" id="PF25876"/>
    </source>
</evidence>
<dbReference type="NCBIfam" id="TIGR01730">
    <property type="entry name" value="RND_mfp"/>
    <property type="match status" value="1"/>
</dbReference>
<dbReference type="InterPro" id="IPR058625">
    <property type="entry name" value="MdtA-like_BSH"/>
</dbReference>
<evidence type="ECO:0000313" key="6">
    <source>
        <dbReference type="EMBL" id="AWB35508.1"/>
    </source>
</evidence>
<gene>
    <name evidence="6" type="ORF">DBV39_19135</name>
</gene>
<dbReference type="GO" id="GO:0015562">
    <property type="term" value="F:efflux transmembrane transporter activity"/>
    <property type="evidence" value="ECO:0007669"/>
    <property type="project" value="TreeGrafter"/>
</dbReference>
<feature type="domain" description="Multidrug resistance protein MdtA-like alpha-helical hairpin" evidence="2">
    <location>
        <begin position="123"/>
        <end position="183"/>
    </location>
</feature>
<dbReference type="EMBL" id="CP028901">
    <property type="protein sequence ID" value="AWB35508.1"/>
    <property type="molecule type" value="Genomic_DNA"/>
</dbReference>
<dbReference type="InterPro" id="IPR006143">
    <property type="entry name" value="RND_pump_MFP"/>
</dbReference>
<dbReference type="Gene3D" id="1.10.287.470">
    <property type="entry name" value="Helix hairpin bin"/>
    <property type="match status" value="1"/>
</dbReference>
<dbReference type="InterPro" id="IPR058792">
    <property type="entry name" value="Beta-barrel_RND_2"/>
</dbReference>
<dbReference type="Proteomes" id="UP000244571">
    <property type="component" value="Chromosome"/>
</dbReference>
<dbReference type="RefSeq" id="WP_108622964.1">
    <property type="nucleotide sequence ID" value="NZ_CP028901.1"/>
</dbReference>
<proteinExistence type="inferred from homology"/>
<dbReference type="Pfam" id="PF25876">
    <property type="entry name" value="HH_MFP_RND"/>
    <property type="match status" value="1"/>
</dbReference>
<evidence type="ECO:0000313" key="7">
    <source>
        <dbReference type="Proteomes" id="UP000244571"/>
    </source>
</evidence>
<dbReference type="InterPro" id="IPR058637">
    <property type="entry name" value="YknX-like_C"/>
</dbReference>
<dbReference type="PANTHER" id="PTHR30469:SF11">
    <property type="entry name" value="BLL4320 PROTEIN"/>
    <property type="match status" value="1"/>
</dbReference>
<evidence type="ECO:0000259" key="4">
    <source>
        <dbReference type="Pfam" id="PF25954"/>
    </source>
</evidence>
<dbReference type="AlphaFoldDB" id="A0A2R4XP14"/>
<dbReference type="InterPro" id="IPR058624">
    <property type="entry name" value="MdtA-like_HH"/>
</dbReference>
<organism evidence="6 7">
    <name type="scientific">Orrella marina</name>
    <dbReference type="NCBI Taxonomy" id="2163011"/>
    <lineage>
        <taxon>Bacteria</taxon>
        <taxon>Pseudomonadati</taxon>
        <taxon>Pseudomonadota</taxon>
        <taxon>Betaproteobacteria</taxon>
        <taxon>Burkholderiales</taxon>
        <taxon>Alcaligenaceae</taxon>
        <taxon>Orrella</taxon>
    </lineage>
</organism>
<dbReference type="KEGG" id="boz:DBV39_19135"/>
<keyword evidence="7" id="KW-1185">Reference proteome</keyword>
<reference evidence="6 7" key="1">
    <citation type="submission" date="2018-04" db="EMBL/GenBank/DDBJ databases">
        <title>Bordetella sp. HZ20 isolated from seawater.</title>
        <authorList>
            <person name="Sun C."/>
        </authorList>
    </citation>
    <scope>NUCLEOTIDE SEQUENCE [LARGE SCALE GENOMIC DNA]</scope>
    <source>
        <strain evidence="6 7">HZ20</strain>
    </source>
</reference>
<dbReference type="OrthoDB" id="9784484at2"/>
<dbReference type="Pfam" id="PF25917">
    <property type="entry name" value="BSH_RND"/>
    <property type="match status" value="1"/>
</dbReference>
<feature type="domain" description="YknX-like C-terminal permuted SH3-like" evidence="5">
    <location>
        <begin position="297"/>
        <end position="364"/>
    </location>
</feature>
<dbReference type="PANTHER" id="PTHR30469">
    <property type="entry name" value="MULTIDRUG RESISTANCE PROTEIN MDTA"/>
    <property type="match status" value="1"/>
</dbReference>
<feature type="domain" description="CusB-like beta-barrel" evidence="4">
    <location>
        <begin position="222"/>
        <end position="293"/>
    </location>
</feature>
<feature type="domain" description="Multidrug resistance protein MdtA-like barrel-sandwich hybrid" evidence="3">
    <location>
        <begin position="88"/>
        <end position="207"/>
    </location>
</feature>
<evidence type="ECO:0000259" key="3">
    <source>
        <dbReference type="Pfam" id="PF25917"/>
    </source>
</evidence>
<dbReference type="Gene3D" id="2.40.420.20">
    <property type="match status" value="1"/>
</dbReference>
<dbReference type="FunFam" id="2.40.30.170:FF:000010">
    <property type="entry name" value="Efflux RND transporter periplasmic adaptor subunit"/>
    <property type="match status" value="1"/>
</dbReference>
<name>A0A2R4XP14_9BURK</name>
<dbReference type="SUPFAM" id="SSF111369">
    <property type="entry name" value="HlyD-like secretion proteins"/>
    <property type="match status" value="1"/>
</dbReference>
<dbReference type="GO" id="GO:1990281">
    <property type="term" value="C:efflux pump complex"/>
    <property type="evidence" value="ECO:0007669"/>
    <property type="project" value="TreeGrafter"/>
</dbReference>
<dbReference type="Pfam" id="PF25954">
    <property type="entry name" value="Beta-barrel_RND_2"/>
    <property type="match status" value="1"/>
</dbReference>